<evidence type="ECO:0000259" key="6">
    <source>
        <dbReference type="Pfam" id="PF00924"/>
    </source>
</evidence>
<feature type="transmembrane region" description="Helical" evidence="5">
    <location>
        <begin position="50"/>
        <end position="72"/>
    </location>
</feature>
<evidence type="ECO:0000313" key="8">
    <source>
        <dbReference type="Proteomes" id="UP001500507"/>
    </source>
</evidence>
<evidence type="ECO:0000256" key="3">
    <source>
        <dbReference type="ARBA" id="ARBA00022989"/>
    </source>
</evidence>
<sequence>MIELIQAYQSELIYTLVLILVLLFVRFLFVKGVRKVTVLERFNVVRKRLMIRYINIGITIFGFLGFELIWQFQFEDISLVFSSVFAVLGVGLFAAWSILSNVTSGVIMFFSFPFRIGDRIKVHDKDVELEGVIEDIRAFHLHMRKDNGELITYPNNLMLQKAISVLNHSYQEDDGDSV</sequence>
<comment type="subcellular location">
    <subcellularLocation>
        <location evidence="1">Membrane</location>
    </subcellularLocation>
</comment>
<evidence type="ECO:0000256" key="1">
    <source>
        <dbReference type="ARBA" id="ARBA00004370"/>
    </source>
</evidence>
<keyword evidence="8" id="KW-1185">Reference proteome</keyword>
<feature type="domain" description="Mechanosensitive ion channel MscS" evidence="6">
    <location>
        <begin position="98"/>
        <end position="163"/>
    </location>
</feature>
<keyword evidence="3 5" id="KW-1133">Transmembrane helix</keyword>
<dbReference type="Proteomes" id="UP001500507">
    <property type="component" value="Unassembled WGS sequence"/>
</dbReference>
<evidence type="ECO:0000256" key="5">
    <source>
        <dbReference type="SAM" id="Phobius"/>
    </source>
</evidence>
<dbReference type="Pfam" id="PF00924">
    <property type="entry name" value="MS_channel_2nd"/>
    <property type="match status" value="1"/>
</dbReference>
<dbReference type="SUPFAM" id="SSF50182">
    <property type="entry name" value="Sm-like ribonucleoproteins"/>
    <property type="match status" value="1"/>
</dbReference>
<evidence type="ECO:0000313" key="7">
    <source>
        <dbReference type="EMBL" id="GAA0870924.1"/>
    </source>
</evidence>
<dbReference type="Gene3D" id="2.30.30.60">
    <property type="match status" value="1"/>
</dbReference>
<keyword evidence="4 5" id="KW-0472">Membrane</keyword>
<dbReference type="RefSeq" id="WP_343762351.1">
    <property type="nucleotide sequence ID" value="NZ_BAAAFG010000001.1"/>
</dbReference>
<dbReference type="InterPro" id="IPR010920">
    <property type="entry name" value="LSM_dom_sf"/>
</dbReference>
<dbReference type="InterPro" id="IPR006685">
    <property type="entry name" value="MscS_channel_2nd"/>
</dbReference>
<proteinExistence type="predicted"/>
<gene>
    <name evidence="7" type="ORF">GCM10009117_00690</name>
</gene>
<dbReference type="PANTHER" id="PTHR30221:SF8">
    <property type="entry name" value="SMALL-CONDUCTANCE MECHANOSENSITIVE CHANNEL"/>
    <property type="match status" value="1"/>
</dbReference>
<feature type="transmembrane region" description="Helical" evidence="5">
    <location>
        <begin position="84"/>
        <end position="112"/>
    </location>
</feature>
<keyword evidence="2 5" id="KW-0812">Transmembrane</keyword>
<protein>
    <submittedName>
        <fullName evidence="7">Mechanosensitive ion channel family protein</fullName>
    </submittedName>
</protein>
<reference evidence="7 8" key="1">
    <citation type="journal article" date="2019" name="Int. J. Syst. Evol. Microbiol.">
        <title>The Global Catalogue of Microorganisms (GCM) 10K type strain sequencing project: providing services to taxonomists for standard genome sequencing and annotation.</title>
        <authorList>
            <consortium name="The Broad Institute Genomics Platform"/>
            <consortium name="The Broad Institute Genome Sequencing Center for Infectious Disease"/>
            <person name="Wu L."/>
            <person name="Ma J."/>
        </authorList>
    </citation>
    <scope>NUCLEOTIDE SEQUENCE [LARGE SCALE GENOMIC DNA]</scope>
    <source>
        <strain evidence="7 8">JCM 16082</strain>
    </source>
</reference>
<dbReference type="PANTHER" id="PTHR30221">
    <property type="entry name" value="SMALL-CONDUCTANCE MECHANOSENSITIVE CHANNEL"/>
    <property type="match status" value="1"/>
</dbReference>
<dbReference type="InterPro" id="IPR023408">
    <property type="entry name" value="MscS_beta-dom_sf"/>
</dbReference>
<accession>A0ABN1MCU9</accession>
<comment type="caution">
    <text evidence="7">The sequence shown here is derived from an EMBL/GenBank/DDBJ whole genome shotgun (WGS) entry which is preliminary data.</text>
</comment>
<feature type="transmembrane region" description="Helical" evidence="5">
    <location>
        <begin position="12"/>
        <end position="29"/>
    </location>
</feature>
<dbReference type="EMBL" id="BAAAFG010000001">
    <property type="protein sequence ID" value="GAA0870924.1"/>
    <property type="molecule type" value="Genomic_DNA"/>
</dbReference>
<evidence type="ECO:0000256" key="4">
    <source>
        <dbReference type="ARBA" id="ARBA00023136"/>
    </source>
</evidence>
<dbReference type="InterPro" id="IPR045275">
    <property type="entry name" value="MscS_archaea/bacteria_type"/>
</dbReference>
<name>A0ABN1MCU9_9FLAO</name>
<evidence type="ECO:0000256" key="2">
    <source>
        <dbReference type="ARBA" id="ARBA00022692"/>
    </source>
</evidence>
<organism evidence="7 8">
    <name type="scientific">Gangjinia marincola</name>
    <dbReference type="NCBI Taxonomy" id="578463"/>
    <lineage>
        <taxon>Bacteria</taxon>
        <taxon>Pseudomonadati</taxon>
        <taxon>Bacteroidota</taxon>
        <taxon>Flavobacteriia</taxon>
        <taxon>Flavobacteriales</taxon>
        <taxon>Flavobacteriaceae</taxon>
        <taxon>Gangjinia</taxon>
    </lineage>
</organism>